<evidence type="ECO:0000256" key="4">
    <source>
        <dbReference type="ARBA" id="ARBA00022490"/>
    </source>
</evidence>
<dbReference type="InterPro" id="IPR049317">
    <property type="entry name" value="GCIP-like_N"/>
</dbReference>
<feature type="domain" description="Cyclin-D1-binding protein 1-like C-terminal" evidence="8">
    <location>
        <begin position="224"/>
        <end position="325"/>
    </location>
</feature>
<proteinExistence type="inferred from homology"/>
<dbReference type="Pfam" id="PF13324">
    <property type="entry name" value="GCIP_N"/>
    <property type="match status" value="1"/>
</dbReference>
<dbReference type="PANTHER" id="PTHR15492">
    <property type="entry name" value="CYCLIN D1-BINDING PROTEIN 1"/>
    <property type="match status" value="1"/>
</dbReference>
<sequence>MAPKLEDVRALNDLVTTTLALLAQFHTYLTPTVDLPPTAPIENPPNPLHILRDAARLVKAHTTKISLLAINKPFTPSAIRKVLNELTATCLPAMMSAVHICEQEKTTWGVFMGSEVQARVRRVFKEMEMLLEEVRAIAAGNAGASRRDSLSSTGVVWESCDALIELEKLDIAGLAVQKAEQYRDTIKDAIEELREWMEGDDTDTEGFDALLDENDEAVEGDTDSIDDIFNAANSMPKDRPELQKLVEEAEGKLKKVVLLYSALIKRRLKTYKRSVEHENGEKANVVEKLDETMQCLRRIPHQVDELASCFYDLDEERAKAMLAKCTDEAKRAALVMEKSWETAADDEFTAWSRKWKEAVG</sequence>
<evidence type="ECO:0000256" key="1">
    <source>
        <dbReference type="ARBA" id="ARBA00004123"/>
    </source>
</evidence>
<reference evidence="9 10" key="1">
    <citation type="submission" date="2021-11" db="EMBL/GenBank/DDBJ databases">
        <title>Black yeast isolated from Biological Soil Crust.</title>
        <authorList>
            <person name="Kurbessoian T."/>
        </authorList>
    </citation>
    <scope>NUCLEOTIDE SEQUENCE [LARGE SCALE GENOMIC DNA]</scope>
    <source>
        <strain evidence="9 10">CCFEE 5522</strain>
    </source>
</reference>
<keyword evidence="5" id="KW-0539">Nucleus</keyword>
<evidence type="ECO:0000259" key="8">
    <source>
        <dbReference type="Pfam" id="PF20936"/>
    </source>
</evidence>
<dbReference type="Gene3D" id="1.20.1420.10">
    <property type="entry name" value="Talin, central domain"/>
    <property type="match status" value="1"/>
</dbReference>
<evidence type="ECO:0000259" key="7">
    <source>
        <dbReference type="Pfam" id="PF13324"/>
    </source>
</evidence>
<evidence type="ECO:0000256" key="2">
    <source>
        <dbReference type="ARBA" id="ARBA00004496"/>
    </source>
</evidence>
<gene>
    <name evidence="9" type="ORF">LTR36_006638</name>
</gene>
<protein>
    <submittedName>
        <fullName evidence="9">Uncharacterized protein</fullName>
    </submittedName>
</protein>
<dbReference type="InterPro" id="IPR049318">
    <property type="entry name" value="GCIP_C"/>
</dbReference>
<organism evidence="9 10">
    <name type="scientific">Oleoguttula mirabilis</name>
    <dbReference type="NCBI Taxonomy" id="1507867"/>
    <lineage>
        <taxon>Eukaryota</taxon>
        <taxon>Fungi</taxon>
        <taxon>Dikarya</taxon>
        <taxon>Ascomycota</taxon>
        <taxon>Pezizomycotina</taxon>
        <taxon>Dothideomycetes</taxon>
        <taxon>Dothideomycetidae</taxon>
        <taxon>Mycosphaerellales</taxon>
        <taxon>Teratosphaeriaceae</taxon>
        <taxon>Oleoguttula</taxon>
    </lineage>
</organism>
<name>A0AAV9JBT0_9PEZI</name>
<comment type="subcellular location">
    <subcellularLocation>
        <location evidence="2">Cytoplasm</location>
    </subcellularLocation>
    <subcellularLocation>
        <location evidence="1">Nucleus</location>
    </subcellularLocation>
</comment>
<dbReference type="Proteomes" id="UP001324427">
    <property type="component" value="Unassembled WGS sequence"/>
</dbReference>
<dbReference type="Pfam" id="PF20936">
    <property type="entry name" value="GCIP_C"/>
    <property type="match status" value="1"/>
</dbReference>
<evidence type="ECO:0000256" key="3">
    <source>
        <dbReference type="ARBA" id="ARBA00008940"/>
    </source>
</evidence>
<dbReference type="Gene3D" id="1.20.1410.10">
    <property type="entry name" value="I/LWEQ domain"/>
    <property type="match status" value="1"/>
</dbReference>
<dbReference type="GO" id="GO:0005737">
    <property type="term" value="C:cytoplasm"/>
    <property type="evidence" value="ECO:0007669"/>
    <property type="project" value="UniProtKB-SubCell"/>
</dbReference>
<evidence type="ECO:0000313" key="9">
    <source>
        <dbReference type="EMBL" id="KAK4542590.1"/>
    </source>
</evidence>
<keyword evidence="10" id="KW-1185">Reference proteome</keyword>
<keyword evidence="6" id="KW-0131">Cell cycle</keyword>
<evidence type="ECO:0000256" key="6">
    <source>
        <dbReference type="ARBA" id="ARBA00023306"/>
    </source>
</evidence>
<feature type="domain" description="Cyclin-D1-binding protein 1-like N-terminal" evidence="7">
    <location>
        <begin position="51"/>
        <end position="198"/>
    </location>
</feature>
<keyword evidence="4" id="KW-0963">Cytoplasm</keyword>
<dbReference type="PANTHER" id="PTHR15492:SF1">
    <property type="entry name" value="CYCLIN-D1-BINDING PROTEIN 1"/>
    <property type="match status" value="1"/>
</dbReference>
<dbReference type="GO" id="GO:0005634">
    <property type="term" value="C:nucleus"/>
    <property type="evidence" value="ECO:0007669"/>
    <property type="project" value="UniProtKB-SubCell"/>
</dbReference>
<dbReference type="AlphaFoldDB" id="A0AAV9JBT0"/>
<evidence type="ECO:0000313" key="10">
    <source>
        <dbReference type="Proteomes" id="UP001324427"/>
    </source>
</evidence>
<comment type="similarity">
    <text evidence="3">Belongs to the CCNDBP1 family.</text>
</comment>
<comment type="caution">
    <text evidence="9">The sequence shown here is derived from an EMBL/GenBank/DDBJ whole genome shotgun (WGS) entry which is preliminary data.</text>
</comment>
<accession>A0AAV9JBT0</accession>
<dbReference type="EMBL" id="JAVFHQ010000040">
    <property type="protein sequence ID" value="KAK4542590.1"/>
    <property type="molecule type" value="Genomic_DNA"/>
</dbReference>
<dbReference type="InterPro" id="IPR026907">
    <property type="entry name" value="GCIP-like"/>
</dbReference>
<evidence type="ECO:0000256" key="5">
    <source>
        <dbReference type="ARBA" id="ARBA00023242"/>
    </source>
</evidence>